<dbReference type="GO" id="GO:0005743">
    <property type="term" value="C:mitochondrial inner membrane"/>
    <property type="evidence" value="ECO:0007669"/>
    <property type="project" value="UniProtKB-SubCell"/>
</dbReference>
<dbReference type="Gene3D" id="2.60.370.10">
    <property type="entry name" value="Ctag/Cox11"/>
    <property type="match status" value="1"/>
</dbReference>
<keyword evidence="3 7" id="KW-0812">Transmembrane</keyword>
<dbReference type="HAMAP" id="MF_00155">
    <property type="entry name" value="CtaG"/>
    <property type="match status" value="1"/>
</dbReference>
<gene>
    <name evidence="9" type="ORF">QBC38DRAFT_508622</name>
</gene>
<dbReference type="PANTHER" id="PTHR21320:SF3">
    <property type="entry name" value="CYTOCHROME C OXIDASE ASSEMBLY PROTEIN COX11, MITOCHONDRIAL-RELATED"/>
    <property type="match status" value="1"/>
</dbReference>
<reference evidence="9" key="2">
    <citation type="submission" date="2023-05" db="EMBL/GenBank/DDBJ databases">
        <authorList>
            <consortium name="Lawrence Berkeley National Laboratory"/>
            <person name="Steindorff A."/>
            <person name="Hensen N."/>
            <person name="Bonometti L."/>
            <person name="Westerberg I."/>
            <person name="Brannstrom I.O."/>
            <person name="Guillou S."/>
            <person name="Cros-Aarteil S."/>
            <person name="Calhoun S."/>
            <person name="Haridas S."/>
            <person name="Kuo A."/>
            <person name="Mondo S."/>
            <person name="Pangilinan J."/>
            <person name="Riley R."/>
            <person name="Labutti K."/>
            <person name="Andreopoulos B."/>
            <person name="Lipzen A."/>
            <person name="Chen C."/>
            <person name="Yanf M."/>
            <person name="Daum C."/>
            <person name="Ng V."/>
            <person name="Clum A."/>
            <person name="Ohm R."/>
            <person name="Martin F."/>
            <person name="Silar P."/>
            <person name="Natvig D."/>
            <person name="Lalanne C."/>
            <person name="Gautier V."/>
            <person name="Ament-Velasquez S.L."/>
            <person name="Kruys A."/>
            <person name="Hutchinson M.I."/>
            <person name="Powell A.J."/>
            <person name="Barry K."/>
            <person name="Miller A.N."/>
            <person name="Grigoriev I.V."/>
            <person name="Debuchy R."/>
            <person name="Gladieux P."/>
            <person name="Thoren M.H."/>
            <person name="Johannesson H."/>
        </authorList>
    </citation>
    <scope>NUCLEOTIDE SEQUENCE</scope>
    <source>
        <strain evidence="9">CBS 990.96</strain>
    </source>
</reference>
<dbReference type="FunFam" id="2.60.370.10:FF:000001">
    <property type="entry name" value="COX11 cytochrome c oxidase assembly homolog"/>
    <property type="match status" value="1"/>
</dbReference>
<evidence type="ECO:0000256" key="3">
    <source>
        <dbReference type="ARBA" id="ARBA00022692"/>
    </source>
</evidence>
<organism evidence="9 10">
    <name type="scientific">Podospora fimiseda</name>
    <dbReference type="NCBI Taxonomy" id="252190"/>
    <lineage>
        <taxon>Eukaryota</taxon>
        <taxon>Fungi</taxon>
        <taxon>Dikarya</taxon>
        <taxon>Ascomycota</taxon>
        <taxon>Pezizomycotina</taxon>
        <taxon>Sordariomycetes</taxon>
        <taxon>Sordariomycetidae</taxon>
        <taxon>Sordariales</taxon>
        <taxon>Podosporaceae</taxon>
        <taxon>Podospora</taxon>
    </lineage>
</organism>
<dbReference type="InterPro" id="IPR023471">
    <property type="entry name" value="CtaG/Cox11_dom_sf"/>
</dbReference>
<dbReference type="InterPro" id="IPR036188">
    <property type="entry name" value="FAD/NAD-bd_sf"/>
</dbReference>
<sequence length="792" mass="89370">MINRPYYPRKKVAVVGGGSAGIGALWALNRSPHDVYIYDSGDRLGGHTNTVEFAKGKYKTLVDTGFIVMNEETYPNFMNFLKRIRVETVPTKMSFSVSRDQGLFEWASAGFNALFCQPGNLLSPKMWRMLLDILRFNQYAVDLLRTNKPTQETLGEYLDREGYSNVFRDDYLIPLTGAVWSASPDRGVLEFPAVTLIRFLWNHHLLSTFAKRPTWYTVATGSKTYIDTIMKGFPKNHVVLNTRVTAVTNENDGRVRIHTEGGQSEVFDHVILATHGDEAYSIIRNSATDLERMILENFQTTENDVVLHSDTSLMPESRKAWSAWNSLTKKSAVGSTGHVDQVSLTYNMNILQNIPRNVFGNVLVTLNPLHEPKPKTVQGRFKYRHAIYTGAAVLAQERLPEIQNKRGISYAGGWTKQGFHEDAFTSGLQAAVEHLGASIPFEIKDSTYSRGLNPELTFMDKCLRFWIFLIQVLFIGVFDRLAWSLTKTRRLASSRARALFSFPANDHFTTDTNNNETMNSIPRFGRQIAAEASNAWSCLSCRGGASTRFRHAQRRFLSESTPKRQQQQTQQQQQRTIPNGMNQMNEVYKRRNRSTAYYTISIILGTVAFSYGSVPMYKMICQTTGWGGQPVRAHGGTSVSSSDPEDLSQKLIPITDAKRIRVTFSASVSDVLPWKFIPQQREVRVLPGETALAFYTATNKSDKDIIGVATYSVTPAQVAPYFSKIQCFCFEEQRLQAGETVDMPVFFYLDPDLLKDLNMRGIETVTLNYTFFKARYDGNGKVKMPAGVPDIN</sequence>
<dbReference type="NCBIfam" id="NF003465">
    <property type="entry name" value="PRK05089.1"/>
    <property type="match status" value="1"/>
</dbReference>
<dbReference type="AlphaFoldDB" id="A0AAN7H1X6"/>
<comment type="caution">
    <text evidence="9">The sequence shown here is derived from an EMBL/GenBank/DDBJ whole genome shotgun (WGS) entry which is preliminary data.</text>
</comment>
<dbReference type="SUPFAM" id="SSF110111">
    <property type="entry name" value="Ctag/Cox11"/>
    <property type="match status" value="1"/>
</dbReference>
<feature type="compositionally biased region" description="Low complexity" evidence="6">
    <location>
        <begin position="564"/>
        <end position="576"/>
    </location>
</feature>
<evidence type="ECO:0000259" key="8">
    <source>
        <dbReference type="Pfam" id="PF01593"/>
    </source>
</evidence>
<keyword evidence="4 7" id="KW-1133">Transmembrane helix</keyword>
<comment type="subcellular location">
    <subcellularLocation>
        <location evidence="2">Mitochondrion inner membrane</location>
        <topology evidence="2">Single-pass membrane protein</topology>
        <orientation evidence="2">Intermembrane side</orientation>
    </subcellularLocation>
</comment>
<dbReference type="InterPro" id="IPR007533">
    <property type="entry name" value="Cyt_c_oxidase_assmbl_CtaG"/>
</dbReference>
<feature type="region of interest" description="Disordered" evidence="6">
    <location>
        <begin position="557"/>
        <end position="579"/>
    </location>
</feature>
<dbReference type="Proteomes" id="UP001301958">
    <property type="component" value="Unassembled WGS sequence"/>
</dbReference>
<dbReference type="GO" id="GO:0016491">
    <property type="term" value="F:oxidoreductase activity"/>
    <property type="evidence" value="ECO:0007669"/>
    <property type="project" value="InterPro"/>
</dbReference>
<dbReference type="Pfam" id="PF01593">
    <property type="entry name" value="Amino_oxidase"/>
    <property type="match status" value="1"/>
</dbReference>
<dbReference type="GO" id="GO:0005759">
    <property type="term" value="C:mitochondrial matrix"/>
    <property type="evidence" value="ECO:0007669"/>
    <property type="project" value="UniProtKB-ARBA"/>
</dbReference>
<keyword evidence="10" id="KW-1185">Reference proteome</keyword>
<dbReference type="PANTHER" id="PTHR21320">
    <property type="entry name" value="CYTOCHROME C OXIDASE ASSEMBLY PROTEIN COX11-RELATED"/>
    <property type="match status" value="1"/>
</dbReference>
<feature type="domain" description="Amine oxidase" evidence="8">
    <location>
        <begin position="20"/>
        <end position="280"/>
    </location>
</feature>
<comment type="function">
    <text evidence="1">Exerts its effect at some terminal stage of cytochrome c oxidase synthesis, probably by being involved in the insertion of the copper B into subunit I.</text>
</comment>
<dbReference type="Pfam" id="PF04442">
    <property type="entry name" value="CtaG_Cox11"/>
    <property type="match status" value="1"/>
</dbReference>
<evidence type="ECO:0000256" key="4">
    <source>
        <dbReference type="ARBA" id="ARBA00022989"/>
    </source>
</evidence>
<feature type="transmembrane region" description="Helical" evidence="7">
    <location>
        <begin position="595"/>
        <end position="614"/>
    </location>
</feature>
<evidence type="ECO:0000256" key="5">
    <source>
        <dbReference type="ARBA" id="ARBA00023136"/>
    </source>
</evidence>
<evidence type="ECO:0000313" key="10">
    <source>
        <dbReference type="Proteomes" id="UP001301958"/>
    </source>
</evidence>
<evidence type="ECO:0000256" key="2">
    <source>
        <dbReference type="ARBA" id="ARBA00004243"/>
    </source>
</evidence>
<accession>A0AAN7H1X6</accession>
<proteinExistence type="inferred from homology"/>
<dbReference type="InterPro" id="IPR002937">
    <property type="entry name" value="Amino_oxidase"/>
</dbReference>
<evidence type="ECO:0000313" key="9">
    <source>
        <dbReference type="EMBL" id="KAK4228962.1"/>
    </source>
</evidence>
<evidence type="ECO:0000256" key="1">
    <source>
        <dbReference type="ARBA" id="ARBA00004007"/>
    </source>
</evidence>
<evidence type="ECO:0000256" key="7">
    <source>
        <dbReference type="SAM" id="Phobius"/>
    </source>
</evidence>
<dbReference type="EMBL" id="MU865313">
    <property type="protein sequence ID" value="KAK4228962.1"/>
    <property type="molecule type" value="Genomic_DNA"/>
</dbReference>
<dbReference type="SUPFAM" id="SSF51905">
    <property type="entry name" value="FAD/NAD(P)-binding domain"/>
    <property type="match status" value="1"/>
</dbReference>
<name>A0AAN7H1X6_9PEZI</name>
<protein>
    <submittedName>
        <fullName evidence="9">Amine oxidase</fullName>
    </submittedName>
</protein>
<reference evidence="9" key="1">
    <citation type="journal article" date="2023" name="Mol. Phylogenet. Evol.">
        <title>Genome-scale phylogeny and comparative genomics of the fungal order Sordariales.</title>
        <authorList>
            <person name="Hensen N."/>
            <person name="Bonometti L."/>
            <person name="Westerberg I."/>
            <person name="Brannstrom I.O."/>
            <person name="Guillou S."/>
            <person name="Cros-Aarteil S."/>
            <person name="Calhoun S."/>
            <person name="Haridas S."/>
            <person name="Kuo A."/>
            <person name="Mondo S."/>
            <person name="Pangilinan J."/>
            <person name="Riley R."/>
            <person name="LaButti K."/>
            <person name="Andreopoulos B."/>
            <person name="Lipzen A."/>
            <person name="Chen C."/>
            <person name="Yan M."/>
            <person name="Daum C."/>
            <person name="Ng V."/>
            <person name="Clum A."/>
            <person name="Steindorff A."/>
            <person name="Ohm R.A."/>
            <person name="Martin F."/>
            <person name="Silar P."/>
            <person name="Natvig D.O."/>
            <person name="Lalanne C."/>
            <person name="Gautier V."/>
            <person name="Ament-Velasquez S.L."/>
            <person name="Kruys A."/>
            <person name="Hutchinson M.I."/>
            <person name="Powell A.J."/>
            <person name="Barry K."/>
            <person name="Miller A.N."/>
            <person name="Grigoriev I.V."/>
            <person name="Debuchy R."/>
            <person name="Gladieux P."/>
            <person name="Hiltunen Thoren M."/>
            <person name="Johannesson H."/>
        </authorList>
    </citation>
    <scope>NUCLEOTIDE SEQUENCE</scope>
    <source>
        <strain evidence="9">CBS 990.96</strain>
    </source>
</reference>
<dbReference type="GO" id="GO:0005507">
    <property type="term" value="F:copper ion binding"/>
    <property type="evidence" value="ECO:0007669"/>
    <property type="project" value="InterPro"/>
</dbReference>
<feature type="transmembrane region" description="Helical" evidence="7">
    <location>
        <begin position="463"/>
        <end position="483"/>
    </location>
</feature>
<keyword evidence="5 7" id="KW-0472">Membrane</keyword>
<dbReference type="Gene3D" id="3.50.50.60">
    <property type="entry name" value="FAD/NAD(P)-binding domain"/>
    <property type="match status" value="1"/>
</dbReference>
<evidence type="ECO:0000256" key="6">
    <source>
        <dbReference type="SAM" id="MobiDB-lite"/>
    </source>
</evidence>